<dbReference type="GO" id="GO:0005681">
    <property type="term" value="C:spliceosomal complex"/>
    <property type="evidence" value="ECO:0007669"/>
    <property type="project" value="InterPro"/>
</dbReference>
<evidence type="ECO:0000256" key="18">
    <source>
        <dbReference type="SAM" id="MobiDB-lite"/>
    </source>
</evidence>
<dbReference type="InterPro" id="IPR040050">
    <property type="entry name" value="ZNF830-like"/>
</dbReference>
<evidence type="ECO:0000256" key="3">
    <source>
        <dbReference type="ARBA" id="ARBA00006823"/>
    </source>
</evidence>
<keyword evidence="15" id="KW-0131">Cell cycle</keyword>
<dbReference type="InterPro" id="IPR016024">
    <property type="entry name" value="ARM-type_fold"/>
</dbReference>
<dbReference type="SUPFAM" id="SSF57667">
    <property type="entry name" value="beta-beta-alpha zinc fingers"/>
    <property type="match status" value="1"/>
</dbReference>
<dbReference type="SUPFAM" id="SSF48371">
    <property type="entry name" value="ARM repeat"/>
    <property type="match status" value="1"/>
</dbReference>
<dbReference type="InterPro" id="IPR019538">
    <property type="entry name" value="PSMD5"/>
</dbReference>
<dbReference type="GO" id="GO:0033314">
    <property type="term" value="P:mitotic DNA replication checkpoint signaling"/>
    <property type="evidence" value="ECO:0007669"/>
    <property type="project" value="TreeGrafter"/>
</dbReference>
<evidence type="ECO:0000256" key="17">
    <source>
        <dbReference type="SAM" id="Coils"/>
    </source>
</evidence>
<dbReference type="GO" id="GO:0016607">
    <property type="term" value="C:nuclear speck"/>
    <property type="evidence" value="ECO:0007669"/>
    <property type="project" value="UniProtKB-SubCell"/>
</dbReference>
<dbReference type="SMART" id="SM00451">
    <property type="entry name" value="ZnF_U1"/>
    <property type="match status" value="1"/>
</dbReference>
<keyword evidence="13 17" id="KW-0175">Coiled coil</keyword>
<feature type="compositionally biased region" description="Acidic residues" evidence="18">
    <location>
        <begin position="222"/>
        <end position="237"/>
    </location>
</feature>
<evidence type="ECO:0000256" key="8">
    <source>
        <dbReference type="ARBA" id="ARBA00022618"/>
    </source>
</evidence>
<comment type="caution">
    <text evidence="20">The sequence shown here is derived from an EMBL/GenBank/DDBJ whole genome shotgun (WGS) entry which is preliminary data.</text>
</comment>
<feature type="region of interest" description="Disordered" evidence="18">
    <location>
        <begin position="213"/>
        <end position="237"/>
    </location>
</feature>
<dbReference type="PANTHER" id="PTHR13278:SF0">
    <property type="entry name" value="ZINC FINGER PROTEIN 830"/>
    <property type="match status" value="1"/>
</dbReference>
<sequence>MSLRMQVEKKKTQEQMRKLMAERKKKDIKSTKIDNPLAKYNSSGQLMCLLCSSIVRSENVWPVHINSKQHKENVDKAKKLKELTNNFTVSKIKRSSPPKDGPPEKKIKGILKNSSDVPSIIVQKPKNNAPEPVPPSDPDSKTQPVSDQPIPEGFFDDPILDAKKEIKEEASASAEIIAGEQEEATAERQIDEIDEQIRNWSRVLDLELKKEETKKKTQDGEQMNEDGDDSENEEDIDDMSNQDTEHYREFIGNLQREGEQRPAALNLIKNWLLHKTPEEAAPSIRNVGITKIVECLNDAHNNIDCGDNIVKCYTSHVYKTVTSVDHALPMPKYIDVYVATAQMVADSDMGVAAMAVRITSDLPVEAYPKIAADMNYIQSMVSELQSEDVLYKLNILQLLSRVAVTPHGLDYLVKNGLLQSVADLIRDIQMKPLGSLLVPGNVTCIKNKNILFDLMFAAFDSAPTSSLPVALDTLGFIGTTIDGKLSLVTCIKNKNILFDLMFAAFDSAPTSSLPVALDTLGFIGTTIDGKLSLVTCIKNKNILFDLMFAAFDSAPTSSLPVALDTLGFIGTTIDGKLSLVTCIKNKNILFDLMFAAFDSAPTSSLPVALDTLGFIGTTIDGKLSLVALGNMY</sequence>
<evidence type="ECO:0000256" key="10">
    <source>
        <dbReference type="ARBA" id="ARBA00022771"/>
    </source>
</evidence>
<dbReference type="GO" id="GO:0005694">
    <property type="term" value="C:chromosome"/>
    <property type="evidence" value="ECO:0007669"/>
    <property type="project" value="UniProtKB-SubCell"/>
</dbReference>
<dbReference type="GO" id="GO:0051301">
    <property type="term" value="P:cell division"/>
    <property type="evidence" value="ECO:0007669"/>
    <property type="project" value="UniProtKB-KW"/>
</dbReference>
<evidence type="ECO:0000256" key="16">
    <source>
        <dbReference type="ARBA" id="ARBA00030672"/>
    </source>
</evidence>
<keyword evidence="21" id="KW-1185">Reference proteome</keyword>
<dbReference type="Pfam" id="PF23406">
    <property type="entry name" value="ZNF380_CC"/>
    <property type="match status" value="1"/>
</dbReference>
<accession>A0A0L7L7E9</accession>
<dbReference type="InterPro" id="IPR036236">
    <property type="entry name" value="Znf_C2H2_sf"/>
</dbReference>
<dbReference type="InterPro" id="IPR003604">
    <property type="entry name" value="Matrin/U1-like-C_Znf_C2H2"/>
</dbReference>
<protein>
    <recommendedName>
        <fullName evidence="4">26S proteasome non-ATPase regulatory subunit 5</fullName>
    </recommendedName>
    <alternativeName>
        <fullName evidence="16">Coiled-coil domain-containing protein 16</fullName>
    </alternativeName>
    <alternativeName>
        <fullName evidence="5">Zinc finger protein 830</fullName>
    </alternativeName>
</protein>
<evidence type="ECO:0000256" key="6">
    <source>
        <dbReference type="ARBA" id="ARBA00022454"/>
    </source>
</evidence>
<dbReference type="GO" id="GO:0003676">
    <property type="term" value="F:nucleic acid binding"/>
    <property type="evidence" value="ECO:0007669"/>
    <property type="project" value="InterPro"/>
</dbReference>
<feature type="region of interest" description="Disordered" evidence="18">
    <location>
        <begin position="88"/>
        <end position="155"/>
    </location>
</feature>
<keyword evidence="11" id="KW-0498">Mitosis</keyword>
<name>A0A0L7L7E9_OPEBR</name>
<evidence type="ECO:0000256" key="13">
    <source>
        <dbReference type="ARBA" id="ARBA00023054"/>
    </source>
</evidence>
<keyword evidence="6" id="KW-0158">Chromosome</keyword>
<keyword evidence="9" id="KW-0479">Metal-binding</keyword>
<evidence type="ECO:0000256" key="15">
    <source>
        <dbReference type="ARBA" id="ARBA00023306"/>
    </source>
</evidence>
<evidence type="ECO:0000256" key="5">
    <source>
        <dbReference type="ARBA" id="ARBA00017358"/>
    </source>
</evidence>
<keyword evidence="14" id="KW-0539">Nucleus</keyword>
<dbReference type="GO" id="GO:0033260">
    <property type="term" value="P:nuclear DNA replication"/>
    <property type="evidence" value="ECO:0007669"/>
    <property type="project" value="TreeGrafter"/>
</dbReference>
<keyword evidence="12" id="KW-0862">Zinc</keyword>
<keyword evidence="10" id="KW-0863">Zinc-finger</keyword>
<dbReference type="InterPro" id="IPR022755">
    <property type="entry name" value="Znf_C2H2_jaz"/>
</dbReference>
<comment type="subcellular location">
    <subcellularLocation>
        <location evidence="1">Chromosome</location>
    </subcellularLocation>
    <subcellularLocation>
        <location evidence="2">Nucleus speckle</location>
    </subcellularLocation>
</comment>
<reference evidence="20 21" key="1">
    <citation type="journal article" date="2015" name="Genome Biol. Evol.">
        <title>The genome of winter moth (Operophtera brumata) provides a genomic perspective on sexual dimorphism and phenology.</title>
        <authorList>
            <person name="Derks M.F."/>
            <person name="Smit S."/>
            <person name="Salis L."/>
            <person name="Schijlen E."/>
            <person name="Bossers A."/>
            <person name="Mateman C."/>
            <person name="Pijl A.S."/>
            <person name="de Ridder D."/>
            <person name="Groenen M.A."/>
            <person name="Visser M.E."/>
            <person name="Megens H.J."/>
        </authorList>
    </citation>
    <scope>NUCLEOTIDE SEQUENCE [LARGE SCALE GENOMIC DNA]</scope>
    <source>
        <strain evidence="20">WM2013NL</strain>
        <tissue evidence="20">Head and thorax</tissue>
    </source>
</reference>
<feature type="domain" description="U1-type" evidence="19">
    <location>
        <begin position="43"/>
        <end position="77"/>
    </location>
</feature>
<evidence type="ECO:0000256" key="2">
    <source>
        <dbReference type="ARBA" id="ARBA00004324"/>
    </source>
</evidence>
<evidence type="ECO:0000313" key="20">
    <source>
        <dbReference type="EMBL" id="KOB71211.1"/>
    </source>
</evidence>
<dbReference type="Pfam" id="PF12171">
    <property type="entry name" value="zf-C2H2_jaz"/>
    <property type="match status" value="1"/>
</dbReference>
<dbReference type="STRING" id="104452.A0A0L7L7E9"/>
<dbReference type="InterPro" id="IPR059039">
    <property type="entry name" value="ZNF380_CC"/>
</dbReference>
<evidence type="ECO:0000256" key="11">
    <source>
        <dbReference type="ARBA" id="ARBA00022776"/>
    </source>
</evidence>
<dbReference type="GO" id="GO:0043248">
    <property type="term" value="P:proteasome assembly"/>
    <property type="evidence" value="ECO:0007669"/>
    <property type="project" value="InterPro"/>
</dbReference>
<dbReference type="GO" id="GO:0008270">
    <property type="term" value="F:zinc ion binding"/>
    <property type="evidence" value="ECO:0007669"/>
    <property type="project" value="UniProtKB-KW"/>
</dbReference>
<proteinExistence type="inferred from homology"/>
<feature type="coiled-coil region" evidence="17">
    <location>
        <begin position="176"/>
        <end position="203"/>
    </location>
</feature>
<dbReference type="Pfam" id="PF10508">
    <property type="entry name" value="Proteasom_PSMB"/>
    <property type="match status" value="1"/>
</dbReference>
<evidence type="ECO:0000256" key="14">
    <source>
        <dbReference type="ARBA" id="ARBA00023242"/>
    </source>
</evidence>
<comment type="similarity">
    <text evidence="3">Belongs to the proteasome subunit S5B/HSM3 family.</text>
</comment>
<dbReference type="PANTHER" id="PTHR13278">
    <property type="entry name" value="ZINC FINGER PROTEIN 830"/>
    <property type="match status" value="1"/>
</dbReference>
<evidence type="ECO:0000259" key="19">
    <source>
        <dbReference type="SMART" id="SM00451"/>
    </source>
</evidence>
<dbReference type="GO" id="GO:0044773">
    <property type="term" value="P:mitotic DNA damage checkpoint signaling"/>
    <property type="evidence" value="ECO:0007669"/>
    <property type="project" value="TreeGrafter"/>
</dbReference>
<dbReference type="AlphaFoldDB" id="A0A0L7L7E9"/>
<evidence type="ECO:0000256" key="1">
    <source>
        <dbReference type="ARBA" id="ARBA00004286"/>
    </source>
</evidence>
<evidence type="ECO:0000256" key="12">
    <source>
        <dbReference type="ARBA" id="ARBA00022833"/>
    </source>
</evidence>
<feature type="coiled-coil region" evidence="17">
    <location>
        <begin position="2"/>
        <end position="29"/>
    </location>
</feature>
<evidence type="ECO:0000313" key="21">
    <source>
        <dbReference type="Proteomes" id="UP000037510"/>
    </source>
</evidence>
<dbReference type="Proteomes" id="UP000037510">
    <property type="component" value="Unassembled WGS sequence"/>
</dbReference>
<keyword evidence="7" id="KW-0217">Developmental protein</keyword>
<organism evidence="20 21">
    <name type="scientific">Operophtera brumata</name>
    <name type="common">Winter moth</name>
    <name type="synonym">Phalaena brumata</name>
    <dbReference type="NCBI Taxonomy" id="104452"/>
    <lineage>
        <taxon>Eukaryota</taxon>
        <taxon>Metazoa</taxon>
        <taxon>Ecdysozoa</taxon>
        <taxon>Arthropoda</taxon>
        <taxon>Hexapoda</taxon>
        <taxon>Insecta</taxon>
        <taxon>Pterygota</taxon>
        <taxon>Neoptera</taxon>
        <taxon>Endopterygota</taxon>
        <taxon>Lepidoptera</taxon>
        <taxon>Glossata</taxon>
        <taxon>Ditrysia</taxon>
        <taxon>Geometroidea</taxon>
        <taxon>Geometridae</taxon>
        <taxon>Larentiinae</taxon>
        <taxon>Operophtera</taxon>
    </lineage>
</organism>
<evidence type="ECO:0000256" key="9">
    <source>
        <dbReference type="ARBA" id="ARBA00022723"/>
    </source>
</evidence>
<gene>
    <name evidence="20" type="ORF">OBRU01_06975</name>
</gene>
<evidence type="ECO:0000256" key="4">
    <source>
        <dbReference type="ARBA" id="ARBA00014933"/>
    </source>
</evidence>
<evidence type="ECO:0000256" key="7">
    <source>
        <dbReference type="ARBA" id="ARBA00022473"/>
    </source>
</evidence>
<keyword evidence="8" id="KW-0132">Cell division</keyword>
<dbReference type="EMBL" id="JTDY01002544">
    <property type="protein sequence ID" value="KOB71211.1"/>
    <property type="molecule type" value="Genomic_DNA"/>
</dbReference>